<sequence>MFPIQSYQLFAQLENLKMRYLLSLTFCLFMIGCGYKVEGPDIAPVRGMVTLDGKPLANASVEFQPINVAMSENGLGGSGANGFTDEAGQFTMYVGSRAGAQAGTYRVLISKSNSATDTDPAPPQILPPKYNSQSQMEVTIPERGNTELNFELESN</sequence>
<reference evidence="2 3" key="1">
    <citation type="submission" date="2019-02" db="EMBL/GenBank/DDBJ databases">
        <title>Deep-cultivation of Planctomycetes and their phenomic and genomic characterization uncovers novel biology.</title>
        <authorList>
            <person name="Wiegand S."/>
            <person name="Jogler M."/>
            <person name="Boedeker C."/>
            <person name="Pinto D."/>
            <person name="Vollmers J."/>
            <person name="Rivas-Marin E."/>
            <person name="Kohn T."/>
            <person name="Peeters S.H."/>
            <person name="Heuer A."/>
            <person name="Rast P."/>
            <person name="Oberbeckmann S."/>
            <person name="Bunk B."/>
            <person name="Jeske O."/>
            <person name="Meyerdierks A."/>
            <person name="Storesund J.E."/>
            <person name="Kallscheuer N."/>
            <person name="Luecker S."/>
            <person name="Lage O.M."/>
            <person name="Pohl T."/>
            <person name="Merkel B.J."/>
            <person name="Hornburger P."/>
            <person name="Mueller R.-W."/>
            <person name="Bruemmer F."/>
            <person name="Labrenz M."/>
            <person name="Spormann A.M."/>
            <person name="Op den Camp H."/>
            <person name="Overmann J."/>
            <person name="Amann R."/>
            <person name="Jetten M.S.M."/>
            <person name="Mascher T."/>
            <person name="Medema M.H."/>
            <person name="Devos D.P."/>
            <person name="Kaster A.-K."/>
            <person name="Ovreas L."/>
            <person name="Rohde M."/>
            <person name="Galperin M.Y."/>
            <person name="Jogler C."/>
        </authorList>
    </citation>
    <scope>NUCLEOTIDE SEQUENCE [LARGE SCALE GENOMIC DNA]</scope>
    <source>
        <strain evidence="2 3">V22</strain>
    </source>
</reference>
<keyword evidence="3" id="KW-1185">Reference proteome</keyword>
<organism evidence="2 3">
    <name type="scientific">Calycomorphotria hydatis</name>
    <dbReference type="NCBI Taxonomy" id="2528027"/>
    <lineage>
        <taxon>Bacteria</taxon>
        <taxon>Pseudomonadati</taxon>
        <taxon>Planctomycetota</taxon>
        <taxon>Planctomycetia</taxon>
        <taxon>Planctomycetales</taxon>
        <taxon>Planctomycetaceae</taxon>
        <taxon>Calycomorphotria</taxon>
    </lineage>
</organism>
<evidence type="ECO:0000313" key="2">
    <source>
        <dbReference type="EMBL" id="QDT65416.1"/>
    </source>
</evidence>
<dbReference type="EMBL" id="CP036316">
    <property type="protein sequence ID" value="QDT65416.1"/>
    <property type="molecule type" value="Genomic_DNA"/>
</dbReference>
<name>A0A517TAM2_9PLAN</name>
<feature type="region of interest" description="Disordered" evidence="1">
    <location>
        <begin position="113"/>
        <end position="136"/>
    </location>
</feature>
<dbReference type="Gene3D" id="2.60.40.1120">
    <property type="entry name" value="Carboxypeptidase-like, regulatory domain"/>
    <property type="match status" value="1"/>
</dbReference>
<evidence type="ECO:0000256" key="1">
    <source>
        <dbReference type="SAM" id="MobiDB-lite"/>
    </source>
</evidence>
<dbReference type="KEGG" id="chya:V22_26690"/>
<evidence type="ECO:0008006" key="4">
    <source>
        <dbReference type="Google" id="ProtNLM"/>
    </source>
</evidence>
<dbReference type="AlphaFoldDB" id="A0A517TAM2"/>
<dbReference type="Proteomes" id="UP000319976">
    <property type="component" value="Chromosome"/>
</dbReference>
<gene>
    <name evidence="2" type="ORF">V22_26690</name>
</gene>
<protein>
    <recommendedName>
        <fullName evidence="4">Carboxypeptidase regulatory-like domain-containing protein</fullName>
    </recommendedName>
</protein>
<proteinExistence type="predicted"/>
<accession>A0A517TAM2</accession>
<evidence type="ECO:0000313" key="3">
    <source>
        <dbReference type="Proteomes" id="UP000319976"/>
    </source>
</evidence>